<keyword evidence="5 9" id="KW-0812">Transmembrane</keyword>
<comment type="subcellular location">
    <subcellularLocation>
        <location evidence="1">Membrane</location>
        <topology evidence="1">Multi-pass membrane protein</topology>
    </subcellularLocation>
</comment>
<dbReference type="InterPro" id="IPR044851">
    <property type="entry name" value="Wax_synthase"/>
</dbReference>
<feature type="transmembrane region" description="Helical" evidence="9">
    <location>
        <begin position="230"/>
        <end position="251"/>
    </location>
</feature>
<comment type="similarity">
    <text evidence="3">Belongs to the wax synthase family.</text>
</comment>
<evidence type="ECO:0000256" key="5">
    <source>
        <dbReference type="ARBA" id="ARBA00022692"/>
    </source>
</evidence>
<feature type="transmembrane region" description="Helical" evidence="9">
    <location>
        <begin position="151"/>
        <end position="173"/>
    </location>
</feature>
<feature type="transmembrane region" description="Helical" evidence="9">
    <location>
        <begin position="292"/>
        <end position="311"/>
    </location>
</feature>
<feature type="transmembrane region" description="Helical" evidence="9">
    <location>
        <begin position="35"/>
        <end position="52"/>
    </location>
</feature>
<dbReference type="AlphaFoldDB" id="A0AAV7F3A1"/>
<dbReference type="EMBL" id="JAINDJ010000003">
    <property type="protein sequence ID" value="KAG9455139.1"/>
    <property type="molecule type" value="Genomic_DNA"/>
</dbReference>
<keyword evidence="12" id="KW-1185">Reference proteome</keyword>
<dbReference type="PANTHER" id="PTHR31595:SF57">
    <property type="entry name" value="OS04G0481900 PROTEIN"/>
    <property type="match status" value="1"/>
</dbReference>
<feature type="transmembrane region" description="Helical" evidence="9">
    <location>
        <begin position="59"/>
        <end position="78"/>
    </location>
</feature>
<evidence type="ECO:0000313" key="11">
    <source>
        <dbReference type="EMBL" id="KAG9455139.1"/>
    </source>
</evidence>
<keyword evidence="4" id="KW-0808">Transferase</keyword>
<name>A0AAV7F3A1_ARIFI</name>
<evidence type="ECO:0000256" key="9">
    <source>
        <dbReference type="SAM" id="Phobius"/>
    </source>
</evidence>
<dbReference type="InterPro" id="IPR032805">
    <property type="entry name" value="Wax_synthase_dom"/>
</dbReference>
<comment type="caution">
    <text evidence="11">The sequence shown here is derived from an EMBL/GenBank/DDBJ whole genome shotgun (WGS) entry which is preliminary data.</text>
</comment>
<dbReference type="PANTHER" id="PTHR31595">
    <property type="entry name" value="LONG-CHAIN-ALCOHOL O-FATTY-ACYLTRANSFERASE 3-RELATED"/>
    <property type="match status" value="1"/>
</dbReference>
<sequence>MEELKSLAKVSISVIAALIYCYFFVSRISPGKTRLLFLLPIFYLFALLPWSFSSIHFRGIAAFFLTWLGIFKLLLYAFGQGPLASPNASFPSFASIASLPVKYKQRKKGSPRADLKIKNPPRLSLPVKVLFLAAIVYCYKYKSRFPHEVLLSVYCLHLYLSLELVLAAGAAAARAGVGLELEPQSDEPYLSTSLQDFWGRRWNLMVTGILRPTVYDPIRRWAGSTRRARLLGIIAVFLVSGLMHEVMFYYLTTEAETRWEVTWFFVLHGFCTAAEVAAKEALAGKIPPPPPAVSRAATLVFVAVTGFWLFFPPIIRSRADVKVVDECVAFLEFFTDTWQNLVARIRLF</sequence>
<proteinExistence type="inferred from homology"/>
<evidence type="ECO:0000256" key="7">
    <source>
        <dbReference type="ARBA" id="ARBA00023136"/>
    </source>
</evidence>
<dbReference type="GO" id="GO:0006629">
    <property type="term" value="P:lipid metabolic process"/>
    <property type="evidence" value="ECO:0007669"/>
    <property type="project" value="InterPro"/>
</dbReference>
<dbReference type="GO" id="GO:0016020">
    <property type="term" value="C:membrane"/>
    <property type="evidence" value="ECO:0007669"/>
    <property type="project" value="UniProtKB-SubCell"/>
</dbReference>
<gene>
    <name evidence="11" type="ORF">H6P81_008043</name>
</gene>
<dbReference type="Pfam" id="PF13813">
    <property type="entry name" value="MBOAT_2"/>
    <property type="match status" value="1"/>
</dbReference>
<dbReference type="GO" id="GO:0008374">
    <property type="term" value="F:O-acyltransferase activity"/>
    <property type="evidence" value="ECO:0007669"/>
    <property type="project" value="InterPro"/>
</dbReference>
<evidence type="ECO:0000259" key="10">
    <source>
        <dbReference type="Pfam" id="PF13813"/>
    </source>
</evidence>
<dbReference type="PIRSF" id="PIRSF037006">
    <property type="entry name" value="Wax_synthase"/>
    <property type="match status" value="1"/>
</dbReference>
<keyword evidence="7 9" id="KW-0472">Membrane</keyword>
<reference evidence="11 12" key="1">
    <citation type="submission" date="2021-07" db="EMBL/GenBank/DDBJ databases">
        <title>The Aristolochia fimbriata genome: insights into angiosperm evolution, floral development and chemical biosynthesis.</title>
        <authorList>
            <person name="Jiao Y."/>
        </authorList>
    </citation>
    <scope>NUCLEOTIDE SEQUENCE [LARGE SCALE GENOMIC DNA]</scope>
    <source>
        <strain evidence="11">IBCAS-2021</strain>
        <tissue evidence="11">Leaf</tissue>
    </source>
</reference>
<evidence type="ECO:0000256" key="2">
    <source>
        <dbReference type="ARBA" id="ARBA00005179"/>
    </source>
</evidence>
<keyword evidence="6 9" id="KW-1133">Transmembrane helix</keyword>
<evidence type="ECO:0000256" key="1">
    <source>
        <dbReference type="ARBA" id="ARBA00004141"/>
    </source>
</evidence>
<dbReference type="Proteomes" id="UP000825729">
    <property type="component" value="Unassembled WGS sequence"/>
</dbReference>
<comment type="pathway">
    <text evidence="2">Secondary metabolite biosynthesis.</text>
</comment>
<evidence type="ECO:0000256" key="4">
    <source>
        <dbReference type="ARBA" id="ARBA00022679"/>
    </source>
</evidence>
<accession>A0AAV7F3A1</accession>
<evidence type="ECO:0000313" key="12">
    <source>
        <dbReference type="Proteomes" id="UP000825729"/>
    </source>
</evidence>
<feature type="domain" description="Wax synthase" evidence="10">
    <location>
        <begin position="182"/>
        <end position="266"/>
    </location>
</feature>
<organism evidence="11 12">
    <name type="scientific">Aristolochia fimbriata</name>
    <name type="common">White veined hardy Dutchman's pipe vine</name>
    <dbReference type="NCBI Taxonomy" id="158543"/>
    <lineage>
        <taxon>Eukaryota</taxon>
        <taxon>Viridiplantae</taxon>
        <taxon>Streptophyta</taxon>
        <taxon>Embryophyta</taxon>
        <taxon>Tracheophyta</taxon>
        <taxon>Spermatophyta</taxon>
        <taxon>Magnoliopsida</taxon>
        <taxon>Magnoliidae</taxon>
        <taxon>Piperales</taxon>
        <taxon>Aristolochiaceae</taxon>
        <taxon>Aristolochia</taxon>
    </lineage>
</organism>
<dbReference type="InterPro" id="IPR017088">
    <property type="entry name" value="Wax_synthase_Magnoliopsida"/>
</dbReference>
<evidence type="ECO:0000256" key="6">
    <source>
        <dbReference type="ARBA" id="ARBA00022989"/>
    </source>
</evidence>
<protein>
    <recommendedName>
        <fullName evidence="10">Wax synthase domain-containing protein</fullName>
    </recommendedName>
</protein>
<keyword evidence="8" id="KW-0012">Acyltransferase</keyword>
<evidence type="ECO:0000256" key="3">
    <source>
        <dbReference type="ARBA" id="ARBA00007282"/>
    </source>
</evidence>
<feature type="transmembrane region" description="Helical" evidence="9">
    <location>
        <begin position="7"/>
        <end position="29"/>
    </location>
</feature>
<evidence type="ECO:0000256" key="8">
    <source>
        <dbReference type="ARBA" id="ARBA00023315"/>
    </source>
</evidence>